<feature type="region of interest" description="Disordered" evidence="2">
    <location>
        <begin position="545"/>
        <end position="848"/>
    </location>
</feature>
<evidence type="ECO:0000259" key="3">
    <source>
        <dbReference type="PROSITE" id="PS51319"/>
    </source>
</evidence>
<feature type="compositionally biased region" description="Polar residues" evidence="2">
    <location>
        <begin position="568"/>
        <end position="581"/>
    </location>
</feature>
<feature type="compositionally biased region" description="Polar residues" evidence="2">
    <location>
        <begin position="698"/>
        <end position="710"/>
    </location>
</feature>
<accession>A0A7R9GYW6</accession>
<proteinExistence type="predicted"/>
<dbReference type="Gene3D" id="1.20.930.10">
    <property type="entry name" value="Conserved domain common to transcription factors TFIIS, elongin A, CRSP70"/>
    <property type="match status" value="1"/>
</dbReference>
<feature type="compositionally biased region" description="Low complexity" evidence="2">
    <location>
        <begin position="617"/>
        <end position="630"/>
    </location>
</feature>
<dbReference type="InterPro" id="IPR035441">
    <property type="entry name" value="TFIIS/LEDGF_dom_sf"/>
</dbReference>
<dbReference type="GO" id="GO:0005634">
    <property type="term" value="C:nucleus"/>
    <property type="evidence" value="ECO:0007669"/>
    <property type="project" value="UniProtKB-SubCell"/>
</dbReference>
<dbReference type="EMBL" id="OC318698">
    <property type="protein sequence ID" value="CAD7402969.1"/>
    <property type="molecule type" value="Genomic_DNA"/>
</dbReference>
<dbReference type="GO" id="GO:0008157">
    <property type="term" value="F:protein phosphatase 1 binding"/>
    <property type="evidence" value="ECO:0007669"/>
    <property type="project" value="TreeGrafter"/>
</dbReference>
<reference evidence="4" key="1">
    <citation type="submission" date="2020-11" db="EMBL/GenBank/DDBJ databases">
        <authorList>
            <person name="Tran Van P."/>
        </authorList>
    </citation>
    <scope>NUCLEOTIDE SEQUENCE</scope>
</reference>
<evidence type="ECO:0000256" key="2">
    <source>
        <dbReference type="SAM" id="MobiDB-lite"/>
    </source>
</evidence>
<keyword evidence="1" id="KW-0539">Nucleus</keyword>
<dbReference type="PROSITE" id="PS51319">
    <property type="entry name" value="TFIIS_N"/>
    <property type="match status" value="1"/>
</dbReference>
<feature type="compositionally biased region" description="Basic residues" evidence="2">
    <location>
        <begin position="790"/>
        <end position="799"/>
    </location>
</feature>
<dbReference type="GO" id="GO:0000785">
    <property type="term" value="C:chromatin"/>
    <property type="evidence" value="ECO:0007669"/>
    <property type="project" value="TreeGrafter"/>
</dbReference>
<feature type="compositionally biased region" description="Basic and acidic residues" evidence="2">
    <location>
        <begin position="646"/>
        <end position="696"/>
    </location>
</feature>
<feature type="compositionally biased region" description="Pro residues" evidence="2">
    <location>
        <begin position="820"/>
        <end position="829"/>
    </location>
</feature>
<evidence type="ECO:0000256" key="1">
    <source>
        <dbReference type="PROSITE-ProRule" id="PRU00649"/>
    </source>
</evidence>
<feature type="compositionally biased region" description="Low complexity" evidence="2">
    <location>
        <begin position="594"/>
        <end position="609"/>
    </location>
</feature>
<dbReference type="GO" id="GO:0072357">
    <property type="term" value="C:PTW/PP1 phosphatase complex"/>
    <property type="evidence" value="ECO:0007669"/>
    <property type="project" value="TreeGrafter"/>
</dbReference>
<gene>
    <name evidence="4" type="ORF">TCEB3V08_LOCUS6746</name>
</gene>
<organism evidence="4">
    <name type="scientific">Timema cristinae</name>
    <name type="common">Walking stick</name>
    <dbReference type="NCBI Taxonomy" id="61476"/>
    <lineage>
        <taxon>Eukaryota</taxon>
        <taxon>Metazoa</taxon>
        <taxon>Ecdysozoa</taxon>
        <taxon>Arthropoda</taxon>
        <taxon>Hexapoda</taxon>
        <taxon>Insecta</taxon>
        <taxon>Pterygota</taxon>
        <taxon>Neoptera</taxon>
        <taxon>Polyneoptera</taxon>
        <taxon>Phasmatodea</taxon>
        <taxon>Timematodea</taxon>
        <taxon>Timematoidea</taxon>
        <taxon>Timematidae</taxon>
        <taxon>Timema</taxon>
    </lineage>
</organism>
<feature type="domain" description="TFIIS N-terminal" evidence="3">
    <location>
        <begin position="365"/>
        <end position="439"/>
    </location>
</feature>
<dbReference type="SUPFAM" id="SSF47676">
    <property type="entry name" value="Conserved domain common to transcription factors TFIIS, elongin A, CRSP70"/>
    <property type="match status" value="1"/>
</dbReference>
<evidence type="ECO:0000313" key="4">
    <source>
        <dbReference type="EMBL" id="CAD7402969.1"/>
    </source>
</evidence>
<dbReference type="Pfam" id="PF08711">
    <property type="entry name" value="Med26"/>
    <property type="match status" value="1"/>
</dbReference>
<name>A0A7R9GYW6_TIMCR</name>
<feature type="compositionally biased region" description="Polar residues" evidence="2">
    <location>
        <begin position="832"/>
        <end position="847"/>
    </location>
</feature>
<dbReference type="PANTHER" id="PTHR46557">
    <property type="entry name" value="SERINE/THREONINE-PROTEIN PHOSPHATASE 1 REGULATORY SUBUNIT 10-RELATED"/>
    <property type="match status" value="1"/>
</dbReference>
<dbReference type="InterPro" id="IPR017923">
    <property type="entry name" value="TFIIS_N"/>
</dbReference>
<feature type="compositionally biased region" description="Basic and acidic residues" evidence="2">
    <location>
        <begin position="737"/>
        <end position="762"/>
    </location>
</feature>
<sequence>MLCSTAEDGEIEVQISPRIDPLQLLKCLSVLLSPEGGIKSKDEVQRLASLMTKFSKKLVSKCIYVQILKITQTELLGMFGIVVVGYSELGLIRLHQQCLIEKTVFNKLWLSPEHFPEFSYGINGVENECQPFLQRFQTSKPMTPYLFEAVEKLLRYLMNRCVKPDLMKCTGPKLLSIDTKKSENLILSKNIDIGFATKRLLGETAITVTERQKLEFIHECRSMLTTMIAKLQEKSPLKQKAVRGLSSLDPCVIQHSPQLAQKRFSFLLEELNHANIINDVLAENAKKEYLHFCNLKKSELQEIFRPCDQFSDEVGLDTIYGTLSPSTSYLIAQEHTPSTSHISWHRNTISLHLSMHRFMGAGGWNLTHVWLSDAIMAKNWPLIQELLELLLICPVDVERLKTNSCPKLIKGLSRESANESVRVLACKLVERWLRIVKGESANISAPVEVPQSTECAELNTVVEPEPQEPIPEEPSEEVEAAKSVLEEEEEEVVLVKAEDPVTSEESGEDAVVAEAPAEQLPVYKITFRDGKQVIAKVNIADKVVKKPVADSEPETSPVEAQDHDKTESVVSESETPVTKPSDSPREVEEETITPKSKSSAVSVKSSPVVKSRKVSKSDSVSSDDGSTRSSKSSKRRSSKELPSPPKPDKKSKVKESLRLKQSAKEKNKDKFKVLRELSKDKNKEKSKEKEKLKRPSLDSANKPNHDTSFMNEKERASLAKLIPASISKLGKIPKKVRPPEETIKKSEDPPKKQEEERREKRLPVPPPPKEPKKQASISIEVRRPDVGRPKTVKVFKSKMRSTGLEEEVKPPPSRAALKKVPPPLLPPLVKPTSSLKRASPVRDTTYTPPEKKLKAAEINPEDVRKEKVGGVKLIPARPKRTTAACRAPFDPRACLSDIYFNFTNLVCSHIVLLPATSAKHTNVFGWLVSRRKTAVPLPSRGLCHSRAFGKCNCLYSGNKYTLFPTPLIWPETDSLCMHCVELKPTYDCSEQSNNSTRKLLVEYYNKTFCHSFVKIKYFSLLMGSRTGQLQQSLP</sequence>
<dbReference type="AlphaFoldDB" id="A0A7R9GYW6"/>
<protein>
    <recommendedName>
        <fullName evidence="3">TFIIS N-terminal domain-containing protein</fullName>
    </recommendedName>
</protein>
<comment type="subcellular location">
    <subcellularLocation>
        <location evidence="1">Nucleus</location>
    </subcellularLocation>
</comment>
<dbReference type="PANTHER" id="PTHR46557:SF1">
    <property type="entry name" value="SERINE_THREONINE-PROTEIN PHOSPHATASE 1 REGULATORY SUBUNIT 10"/>
    <property type="match status" value="1"/>
</dbReference>